<protein>
    <recommendedName>
        <fullName evidence="2">FP protein C-terminal domain-containing protein</fullName>
    </recommendedName>
</protein>
<reference evidence="3 4" key="1">
    <citation type="journal article" date="2020" name="Cell">
        <title>Large-Scale Comparative Analyses of Tick Genomes Elucidate Their Genetic Diversity and Vector Capacities.</title>
        <authorList>
            <consortium name="Tick Genome and Microbiome Consortium (TIGMIC)"/>
            <person name="Jia N."/>
            <person name="Wang J."/>
            <person name="Shi W."/>
            <person name="Du L."/>
            <person name="Sun Y."/>
            <person name="Zhan W."/>
            <person name="Jiang J.F."/>
            <person name="Wang Q."/>
            <person name="Zhang B."/>
            <person name="Ji P."/>
            <person name="Bell-Sakyi L."/>
            <person name="Cui X.M."/>
            <person name="Yuan T.T."/>
            <person name="Jiang B.G."/>
            <person name="Yang W.F."/>
            <person name="Lam T.T."/>
            <person name="Chang Q.C."/>
            <person name="Ding S.J."/>
            <person name="Wang X.J."/>
            <person name="Zhu J.G."/>
            <person name="Ruan X.D."/>
            <person name="Zhao L."/>
            <person name="Wei J.T."/>
            <person name="Ye R.Z."/>
            <person name="Que T.C."/>
            <person name="Du C.H."/>
            <person name="Zhou Y.H."/>
            <person name="Cheng J.X."/>
            <person name="Dai P.F."/>
            <person name="Guo W.B."/>
            <person name="Han X.H."/>
            <person name="Huang E.J."/>
            <person name="Li L.F."/>
            <person name="Wei W."/>
            <person name="Gao Y.C."/>
            <person name="Liu J.Z."/>
            <person name="Shao H.Z."/>
            <person name="Wang X."/>
            <person name="Wang C.C."/>
            <person name="Yang T.C."/>
            <person name="Huo Q.B."/>
            <person name="Li W."/>
            <person name="Chen H.Y."/>
            <person name="Chen S.E."/>
            <person name="Zhou L.G."/>
            <person name="Ni X.B."/>
            <person name="Tian J.H."/>
            <person name="Sheng Y."/>
            <person name="Liu T."/>
            <person name="Pan Y.S."/>
            <person name="Xia L.Y."/>
            <person name="Li J."/>
            <person name="Zhao F."/>
            <person name="Cao W.C."/>
        </authorList>
    </citation>
    <scope>NUCLEOTIDE SEQUENCE [LARGE SCALE GENOMIC DNA]</scope>
    <source>
        <strain evidence="3">HaeL-2018</strain>
    </source>
</reference>
<accession>A0A9J6FM28</accession>
<organism evidence="3 4">
    <name type="scientific">Haemaphysalis longicornis</name>
    <name type="common">Bush tick</name>
    <dbReference type="NCBI Taxonomy" id="44386"/>
    <lineage>
        <taxon>Eukaryota</taxon>
        <taxon>Metazoa</taxon>
        <taxon>Ecdysozoa</taxon>
        <taxon>Arthropoda</taxon>
        <taxon>Chelicerata</taxon>
        <taxon>Arachnida</taxon>
        <taxon>Acari</taxon>
        <taxon>Parasitiformes</taxon>
        <taxon>Ixodida</taxon>
        <taxon>Ixodoidea</taxon>
        <taxon>Ixodidae</taxon>
        <taxon>Haemaphysalinae</taxon>
        <taxon>Haemaphysalis</taxon>
    </lineage>
</organism>
<dbReference type="InterPro" id="IPR057251">
    <property type="entry name" value="FP_C"/>
</dbReference>
<evidence type="ECO:0000313" key="4">
    <source>
        <dbReference type="Proteomes" id="UP000821853"/>
    </source>
</evidence>
<dbReference type="EMBL" id="JABSTR010000004">
    <property type="protein sequence ID" value="KAH9367254.1"/>
    <property type="molecule type" value="Genomic_DNA"/>
</dbReference>
<dbReference type="OrthoDB" id="7454255at2759"/>
<comment type="caution">
    <text evidence="3">The sequence shown here is derived from an EMBL/GenBank/DDBJ whole genome shotgun (WGS) entry which is preliminary data.</text>
</comment>
<proteinExistence type="predicted"/>
<evidence type="ECO:0000313" key="3">
    <source>
        <dbReference type="EMBL" id="KAH9367254.1"/>
    </source>
</evidence>
<feature type="coiled-coil region" evidence="1">
    <location>
        <begin position="39"/>
        <end position="73"/>
    </location>
</feature>
<evidence type="ECO:0000256" key="1">
    <source>
        <dbReference type="SAM" id="Coils"/>
    </source>
</evidence>
<keyword evidence="4" id="KW-1185">Reference proteome</keyword>
<gene>
    <name evidence="3" type="ORF">HPB48_002316</name>
</gene>
<keyword evidence="1" id="KW-0175">Coiled coil</keyword>
<dbReference type="VEuPathDB" id="VectorBase:HLOH_062703"/>
<sequence>MERMLTEINEKLSLLMPLVAKVDALTNLVAKVDGIESSIEHMSEQYDAVLEEVEKQSNDVSGLKKRVERLESGNAPVMKTMNVQVNELEQYSRRQNLEIRGLVQEQNENLFEKLKDLAVKLGLPELKQSDIENAHRLPEHPRKEPVIIVRFSSLALKEEWAQSRSLLKTLDPKLWFLDNLTAANKRLLWLARTKAEEMNYAFTWQRNGHIFVRKHEGAKALRIRDESDLVKIA</sequence>
<dbReference type="PANTHER" id="PTHR11505">
    <property type="entry name" value="L1 TRANSPOSABLE ELEMENT-RELATED"/>
    <property type="match status" value="1"/>
</dbReference>
<name>A0A9J6FM28_HAELO</name>
<dbReference type="Proteomes" id="UP000821853">
    <property type="component" value="Chromosome 2"/>
</dbReference>
<dbReference type="InterPro" id="IPR004244">
    <property type="entry name" value="Transposase_22"/>
</dbReference>
<evidence type="ECO:0000259" key="2">
    <source>
        <dbReference type="Pfam" id="PF25298"/>
    </source>
</evidence>
<dbReference type="AlphaFoldDB" id="A0A9J6FM28"/>
<dbReference type="OMA" id="WNSNTCK"/>
<dbReference type="Pfam" id="PF25298">
    <property type="entry name" value="Baculo_FP_2nd"/>
    <property type="match status" value="1"/>
</dbReference>
<feature type="domain" description="FP protein C-terminal" evidence="2">
    <location>
        <begin position="181"/>
        <end position="232"/>
    </location>
</feature>